<keyword evidence="2" id="KW-1185">Reference proteome</keyword>
<accession>A0A1I4IWB4</accession>
<reference evidence="2" key="1">
    <citation type="submission" date="2016-10" db="EMBL/GenBank/DDBJ databases">
        <authorList>
            <person name="Varghese N."/>
            <person name="Submissions S."/>
        </authorList>
    </citation>
    <scope>NUCLEOTIDE SEQUENCE [LARGE SCALE GENOMIC DNA]</scope>
    <source>
        <strain evidence="2">PL19</strain>
    </source>
</reference>
<dbReference type="RefSeq" id="WP_093851817.1">
    <property type="nucleotide sequence ID" value="NZ_FOSG01000022.1"/>
</dbReference>
<name>A0A1I4IWB4_9ACTN</name>
<evidence type="ECO:0000313" key="2">
    <source>
        <dbReference type="Proteomes" id="UP000198928"/>
    </source>
</evidence>
<dbReference type="InterPro" id="IPR023346">
    <property type="entry name" value="Lysozyme-like_dom_sf"/>
</dbReference>
<dbReference type="AlphaFoldDB" id="A0A1I4IWB4"/>
<dbReference type="SUPFAM" id="SSF53955">
    <property type="entry name" value="Lysozyme-like"/>
    <property type="match status" value="1"/>
</dbReference>
<protein>
    <submittedName>
        <fullName evidence="1">Uncharacterized protein</fullName>
    </submittedName>
</protein>
<evidence type="ECO:0000313" key="1">
    <source>
        <dbReference type="EMBL" id="SFL58659.1"/>
    </source>
</evidence>
<dbReference type="Proteomes" id="UP000198928">
    <property type="component" value="Unassembled WGS sequence"/>
</dbReference>
<organism evidence="1 2">
    <name type="scientific">Streptomyces pini</name>
    <dbReference type="NCBI Taxonomy" id="1520580"/>
    <lineage>
        <taxon>Bacteria</taxon>
        <taxon>Bacillati</taxon>
        <taxon>Actinomycetota</taxon>
        <taxon>Actinomycetes</taxon>
        <taxon>Kitasatosporales</taxon>
        <taxon>Streptomycetaceae</taxon>
        <taxon>Streptomyces</taxon>
    </lineage>
</organism>
<gene>
    <name evidence="1" type="ORF">SAMN05192584_12228</name>
</gene>
<dbReference type="OrthoDB" id="3943268at2"/>
<sequence length="445" mass="49403">MTYRGSVEFLQDANPALIDRSAEEFRRLHNLIESTDDSFRKAGKIDWVSEAHDRYTRRLDEARQISEALSASFREVWKALSAYADAVTTAKDHYASGKHTEDKLADVMAREATAVTPTARAAEPLRQWEDLRAGTGFLDFLAELTVDVDAIREEAEDYYNKTKDHYGNALRVESEAREKCVADIRAAYRSLPDFRGTIPDPLKFLNGLDALRPEVRQAADDPNVQLPGSGTKVDAIPTTGENVVVSETLYRIRTRIDGLPEGQGNNYWLPSTSDEDRRTYISANRQLIKAAAEDSGLPPEMVAGIAWQEVAGDPGWLDGAAYEGRRILPGGEDPDRTSMGPMAIQVRRAAEVLGYDPGNLTDTQRSTVVEAIKDPAQNIFTASEYLAQLKAESGFADVPPEQMTREQMQELAARYNGGPYYESPDAQAYGRGFEQKLDQAKEALK</sequence>
<dbReference type="Gene3D" id="1.10.530.10">
    <property type="match status" value="1"/>
</dbReference>
<proteinExistence type="predicted"/>
<dbReference type="EMBL" id="FOSG01000022">
    <property type="protein sequence ID" value="SFL58659.1"/>
    <property type="molecule type" value="Genomic_DNA"/>
</dbReference>